<keyword evidence="3" id="KW-0670">Pyruvate</keyword>
<reference evidence="3 4" key="3">
    <citation type="submission" date="2020-08" db="EMBL/GenBank/DDBJ databases">
        <title>Genomic Encyclopedia of Type Strains, Phase IV (KMG-IV): sequencing the most valuable type-strain genomes for metagenomic binning, comparative biology and taxonomic classification.</title>
        <authorList>
            <person name="Goeker M."/>
        </authorList>
    </citation>
    <scope>NUCLEOTIDE SEQUENCE [LARGE SCALE GENOMIC DNA]</scope>
    <source>
        <strain evidence="3 4">DSM 24105</strain>
    </source>
</reference>
<dbReference type="Pfam" id="PF14832">
    <property type="entry name" value="Tautomerase_3"/>
    <property type="match status" value="1"/>
</dbReference>
<evidence type="ECO:0000313" key="3">
    <source>
        <dbReference type="EMBL" id="MBB3903549.1"/>
    </source>
</evidence>
<reference evidence="5" key="2">
    <citation type="journal article" date="2019" name="Int. J. Syst. Evol. Microbiol.">
        <title>The Global Catalogue of Microorganisms (GCM) 10K type strain sequencing project: providing services to taxonomists for standard genome sequencing and annotation.</title>
        <authorList>
            <consortium name="The Broad Institute Genomics Platform"/>
            <consortium name="The Broad Institute Genome Sequencing Center for Infectious Disease"/>
            <person name="Wu L."/>
            <person name="Ma J."/>
        </authorList>
    </citation>
    <scope>NUCLEOTIDE SEQUENCE [LARGE SCALE GENOMIC DNA]</scope>
    <source>
        <strain evidence="5">NBRC 107710</strain>
    </source>
</reference>
<accession>A0A7W6AKT8</accession>
<organism evidence="3 4">
    <name type="scientific">Methylobacterium brachythecii</name>
    <dbReference type="NCBI Taxonomy" id="1176177"/>
    <lineage>
        <taxon>Bacteria</taxon>
        <taxon>Pseudomonadati</taxon>
        <taxon>Pseudomonadota</taxon>
        <taxon>Alphaproteobacteria</taxon>
        <taxon>Hyphomicrobiales</taxon>
        <taxon>Methylobacteriaceae</taxon>
        <taxon>Methylobacterium</taxon>
    </lineage>
</organism>
<gene>
    <name evidence="2" type="ORF">GCM10007884_20860</name>
    <name evidence="3" type="ORF">GGR33_003058</name>
</gene>
<keyword evidence="5" id="KW-1185">Reference proteome</keyword>
<sequence>MPTYVCAVPAGLLSDGQKAEMAEAISRIHSEATGAPIYFVQVVIDEGGTTRFLGGRRADGQIWIRGDIRAGRPESVRKEMMLAMMRAVAGITRVRESEIWVYLCNLAPTDMVEYGHVLPKPGEEQAWFDALPEELQAYLADLGTSRGTFKL</sequence>
<name>A0A7W6AKT8_9HYPH</name>
<comment type="caution">
    <text evidence="3">The sequence shown here is derived from an EMBL/GenBank/DDBJ whole genome shotgun (WGS) entry which is preliminary data.</text>
</comment>
<proteinExistence type="predicted"/>
<reference evidence="2" key="1">
    <citation type="journal article" date="2014" name="Int. J. Syst. Evol. Microbiol.">
        <title>Complete genome of a new Firmicutes species belonging to the dominant human colonic microbiota ('Ruminococcus bicirculans') reveals two chromosomes and a selective capacity to utilize plant glucans.</title>
        <authorList>
            <consortium name="NISC Comparative Sequencing Program"/>
            <person name="Wegmann U."/>
            <person name="Louis P."/>
            <person name="Goesmann A."/>
            <person name="Henrissat B."/>
            <person name="Duncan S.H."/>
            <person name="Flint H.J."/>
        </authorList>
    </citation>
    <scope>NUCLEOTIDE SEQUENCE</scope>
    <source>
        <strain evidence="2">NBRC 107710</strain>
    </source>
</reference>
<feature type="domain" description="Tautomerase cis-CaaD-like" evidence="1">
    <location>
        <begin position="1"/>
        <end position="127"/>
    </location>
</feature>
<dbReference type="RefSeq" id="WP_183506587.1">
    <property type="nucleotide sequence ID" value="NZ_BSPG01000009.1"/>
</dbReference>
<dbReference type="Gene3D" id="3.30.429.10">
    <property type="entry name" value="Macrophage Migration Inhibitory Factor"/>
    <property type="match status" value="1"/>
</dbReference>
<protein>
    <submittedName>
        <fullName evidence="2 3">4-oxalocrotonate tautomerase</fullName>
    </submittedName>
</protein>
<evidence type="ECO:0000313" key="4">
    <source>
        <dbReference type="Proteomes" id="UP000517759"/>
    </source>
</evidence>
<dbReference type="InterPro" id="IPR014347">
    <property type="entry name" value="Tautomerase/MIF_sf"/>
</dbReference>
<dbReference type="Proteomes" id="UP000517759">
    <property type="component" value="Unassembled WGS sequence"/>
</dbReference>
<dbReference type="EMBL" id="BSPG01000009">
    <property type="protein sequence ID" value="GLS44099.1"/>
    <property type="molecule type" value="Genomic_DNA"/>
</dbReference>
<dbReference type="AlphaFoldDB" id="A0A7W6AKT8"/>
<dbReference type="SUPFAM" id="SSF55331">
    <property type="entry name" value="Tautomerase/MIF"/>
    <property type="match status" value="1"/>
</dbReference>
<evidence type="ECO:0000313" key="2">
    <source>
        <dbReference type="EMBL" id="GLS44099.1"/>
    </source>
</evidence>
<reference evidence="2" key="4">
    <citation type="submission" date="2023-01" db="EMBL/GenBank/DDBJ databases">
        <title>Draft genome sequence of Methylobacterium brachythecii strain NBRC 107710.</title>
        <authorList>
            <person name="Sun Q."/>
            <person name="Mori K."/>
        </authorList>
    </citation>
    <scope>NUCLEOTIDE SEQUENCE</scope>
    <source>
        <strain evidence="2">NBRC 107710</strain>
    </source>
</reference>
<dbReference type="InterPro" id="IPR028116">
    <property type="entry name" value="Cis-CaaD-like"/>
</dbReference>
<dbReference type="Proteomes" id="UP001156881">
    <property type="component" value="Unassembled WGS sequence"/>
</dbReference>
<evidence type="ECO:0000259" key="1">
    <source>
        <dbReference type="Pfam" id="PF14832"/>
    </source>
</evidence>
<dbReference type="EMBL" id="JACIDN010000005">
    <property type="protein sequence ID" value="MBB3903549.1"/>
    <property type="molecule type" value="Genomic_DNA"/>
</dbReference>
<evidence type="ECO:0000313" key="5">
    <source>
        <dbReference type="Proteomes" id="UP001156881"/>
    </source>
</evidence>